<gene>
    <name evidence="1" type="ORF">UPYG_G00240670</name>
</gene>
<dbReference type="AlphaFoldDB" id="A0ABD0X334"/>
<dbReference type="Proteomes" id="UP001557470">
    <property type="component" value="Unassembled WGS sequence"/>
</dbReference>
<dbReference type="EMBL" id="JAGEUA010000007">
    <property type="protein sequence ID" value="KAL0970342.1"/>
    <property type="molecule type" value="Genomic_DNA"/>
</dbReference>
<organism evidence="1 2">
    <name type="scientific">Umbra pygmaea</name>
    <name type="common">Eastern mudminnow</name>
    <dbReference type="NCBI Taxonomy" id="75934"/>
    <lineage>
        <taxon>Eukaryota</taxon>
        <taxon>Metazoa</taxon>
        <taxon>Chordata</taxon>
        <taxon>Craniata</taxon>
        <taxon>Vertebrata</taxon>
        <taxon>Euteleostomi</taxon>
        <taxon>Actinopterygii</taxon>
        <taxon>Neopterygii</taxon>
        <taxon>Teleostei</taxon>
        <taxon>Protacanthopterygii</taxon>
        <taxon>Esociformes</taxon>
        <taxon>Umbridae</taxon>
        <taxon>Umbra</taxon>
    </lineage>
</organism>
<name>A0ABD0X334_UMBPY</name>
<sequence length="71" mass="8362">MQEDAIRSFGSYFLCKLRRIQAVLRSSLPRTSSDKTQQIRSNRNMCRCVSVKRTWSIDRFVNFRANKGQMS</sequence>
<proteinExistence type="predicted"/>
<comment type="caution">
    <text evidence="1">The sequence shown here is derived from an EMBL/GenBank/DDBJ whole genome shotgun (WGS) entry which is preliminary data.</text>
</comment>
<protein>
    <submittedName>
        <fullName evidence="1">Uncharacterized protein</fullName>
    </submittedName>
</protein>
<accession>A0ABD0X334</accession>
<evidence type="ECO:0000313" key="2">
    <source>
        <dbReference type="Proteomes" id="UP001557470"/>
    </source>
</evidence>
<reference evidence="1 2" key="1">
    <citation type="submission" date="2024-06" db="EMBL/GenBank/DDBJ databases">
        <authorList>
            <person name="Pan Q."/>
            <person name="Wen M."/>
            <person name="Jouanno E."/>
            <person name="Zahm M."/>
            <person name="Klopp C."/>
            <person name="Cabau C."/>
            <person name="Louis A."/>
            <person name="Berthelot C."/>
            <person name="Parey E."/>
            <person name="Roest Crollius H."/>
            <person name="Montfort J."/>
            <person name="Robinson-Rechavi M."/>
            <person name="Bouchez O."/>
            <person name="Lampietro C."/>
            <person name="Lopez Roques C."/>
            <person name="Donnadieu C."/>
            <person name="Postlethwait J."/>
            <person name="Bobe J."/>
            <person name="Verreycken H."/>
            <person name="Guiguen Y."/>
        </authorList>
    </citation>
    <scope>NUCLEOTIDE SEQUENCE [LARGE SCALE GENOMIC DNA]</scope>
    <source>
        <strain evidence="1">Up_M1</strain>
        <tissue evidence="1">Testis</tissue>
    </source>
</reference>
<keyword evidence="2" id="KW-1185">Reference proteome</keyword>
<evidence type="ECO:0000313" key="1">
    <source>
        <dbReference type="EMBL" id="KAL0970342.1"/>
    </source>
</evidence>